<feature type="transmembrane region" description="Helical" evidence="2">
    <location>
        <begin position="131"/>
        <end position="155"/>
    </location>
</feature>
<feature type="region of interest" description="Disordered" evidence="1">
    <location>
        <begin position="318"/>
        <end position="343"/>
    </location>
</feature>
<name>A0A6J8BP15_MYTCO</name>
<dbReference type="Proteomes" id="UP000507470">
    <property type="component" value="Unassembled WGS sequence"/>
</dbReference>
<organism evidence="4 5">
    <name type="scientific">Mytilus coruscus</name>
    <name type="common">Sea mussel</name>
    <dbReference type="NCBI Taxonomy" id="42192"/>
    <lineage>
        <taxon>Eukaryota</taxon>
        <taxon>Metazoa</taxon>
        <taxon>Spiralia</taxon>
        <taxon>Lophotrochozoa</taxon>
        <taxon>Mollusca</taxon>
        <taxon>Bivalvia</taxon>
        <taxon>Autobranchia</taxon>
        <taxon>Pteriomorphia</taxon>
        <taxon>Mytilida</taxon>
        <taxon>Mytiloidea</taxon>
        <taxon>Mytilidae</taxon>
        <taxon>Mytilinae</taxon>
        <taxon>Mytilus</taxon>
    </lineage>
</organism>
<dbReference type="InterPro" id="IPR056691">
    <property type="entry name" value="DUF7789"/>
</dbReference>
<feature type="transmembrane region" description="Helical" evidence="2">
    <location>
        <begin position="212"/>
        <end position="233"/>
    </location>
</feature>
<feature type="domain" description="DUF7789" evidence="3">
    <location>
        <begin position="166"/>
        <end position="295"/>
    </location>
</feature>
<dbReference type="AlphaFoldDB" id="A0A6J8BP15"/>
<feature type="transmembrane region" description="Helical" evidence="2">
    <location>
        <begin position="40"/>
        <end position="63"/>
    </location>
</feature>
<dbReference type="PANTHER" id="PTHR39299:SF1">
    <property type="entry name" value="TRANSMEMBRANE PROTEIN"/>
    <property type="match status" value="1"/>
</dbReference>
<accession>A0A6J8BP15</accession>
<sequence length="343" mass="37919">MDNQDTPITFEDIGITKTPKLADTRLGKRRVFKDIDKKEIAFSTVACVSLVAALILAIVKIVGLANDNNTKDPDFTFALIVIINTIFCLYYVLNGVLAERPYEILVFVIANIIVWIYVIANYAIRPGDIKLIRLIISCVLSPVLIVLGILIAKLYNDSGKLIFRTVGANTDQQIMCKTMFAFFGLLKFDLQLGLSMVVLILTNGTKTDTQDIVILSIGPVYTVICFLLGYLSVRWENRKLAIAFGISLLTQPGYILYKIIQTGENINDGNLALAATTFTCAALALIIRIAVAIFAVRTYLNFGYGLSEKVFPMSKHRSVTDGSKDMPDSPTRHSEEGLKKDDS</sequence>
<reference evidence="4 5" key="1">
    <citation type="submission" date="2020-06" db="EMBL/GenBank/DDBJ databases">
        <authorList>
            <person name="Li R."/>
            <person name="Bekaert M."/>
        </authorList>
    </citation>
    <scope>NUCLEOTIDE SEQUENCE [LARGE SCALE GENOMIC DNA]</scope>
    <source>
        <strain evidence="5">wild</strain>
    </source>
</reference>
<feature type="transmembrane region" description="Helical" evidence="2">
    <location>
        <begin position="272"/>
        <end position="296"/>
    </location>
</feature>
<feature type="domain" description="DUF7789" evidence="3">
    <location>
        <begin position="33"/>
        <end position="152"/>
    </location>
</feature>
<keyword evidence="2" id="KW-1133">Transmembrane helix</keyword>
<feature type="transmembrane region" description="Helical" evidence="2">
    <location>
        <begin position="105"/>
        <end position="125"/>
    </location>
</feature>
<dbReference type="Pfam" id="PF25044">
    <property type="entry name" value="DUF7789"/>
    <property type="match status" value="2"/>
</dbReference>
<keyword evidence="5" id="KW-1185">Reference proteome</keyword>
<dbReference type="EMBL" id="CACVKT020003687">
    <property type="protein sequence ID" value="CAC5385081.1"/>
    <property type="molecule type" value="Genomic_DNA"/>
</dbReference>
<gene>
    <name evidence="4" type="ORF">MCOR_20660</name>
</gene>
<feature type="transmembrane region" description="Helical" evidence="2">
    <location>
        <begin position="240"/>
        <end position="260"/>
    </location>
</feature>
<evidence type="ECO:0000256" key="1">
    <source>
        <dbReference type="SAM" id="MobiDB-lite"/>
    </source>
</evidence>
<feature type="transmembrane region" description="Helical" evidence="2">
    <location>
        <begin position="75"/>
        <end position="93"/>
    </location>
</feature>
<evidence type="ECO:0000313" key="5">
    <source>
        <dbReference type="Proteomes" id="UP000507470"/>
    </source>
</evidence>
<keyword evidence="2" id="KW-0812">Transmembrane</keyword>
<protein>
    <recommendedName>
        <fullName evidence="3">DUF7789 domain-containing protein</fullName>
    </recommendedName>
</protein>
<feature type="transmembrane region" description="Helical" evidence="2">
    <location>
        <begin position="180"/>
        <end position="200"/>
    </location>
</feature>
<dbReference type="PANTHER" id="PTHR39299">
    <property type="entry name" value="TRANSMEMBRANE PROTEIN"/>
    <property type="match status" value="1"/>
</dbReference>
<proteinExistence type="predicted"/>
<keyword evidence="2" id="KW-0472">Membrane</keyword>
<evidence type="ECO:0000256" key="2">
    <source>
        <dbReference type="SAM" id="Phobius"/>
    </source>
</evidence>
<evidence type="ECO:0000259" key="3">
    <source>
        <dbReference type="Pfam" id="PF25044"/>
    </source>
</evidence>
<evidence type="ECO:0000313" key="4">
    <source>
        <dbReference type="EMBL" id="CAC5385081.1"/>
    </source>
</evidence>
<dbReference type="OrthoDB" id="2448307at2759"/>